<keyword evidence="7" id="KW-1185">Reference proteome</keyword>
<dbReference type="Pfam" id="PF09375">
    <property type="entry name" value="Peptidase_M75"/>
    <property type="match status" value="1"/>
</dbReference>
<organism evidence="6 7">
    <name type="scientific">Parathalassolituus penaei</name>
    <dbReference type="NCBI Taxonomy" id="2997323"/>
    <lineage>
        <taxon>Bacteria</taxon>
        <taxon>Pseudomonadati</taxon>
        <taxon>Pseudomonadota</taxon>
        <taxon>Gammaproteobacteria</taxon>
        <taxon>Oceanospirillales</taxon>
        <taxon>Oceanospirillaceae</taxon>
        <taxon>Parathalassolituus</taxon>
    </lineage>
</organism>
<evidence type="ECO:0000256" key="3">
    <source>
        <dbReference type="SAM" id="MobiDB-lite"/>
    </source>
</evidence>
<sequence>MKRQFRLHLQQSSRRLRTPLSGIALASLLLVGCDQAKDNKPLESVPAPRTQSLSTSINEQLSQSAFDAFTHADQLADQLVDDIHQFLDSPNATTLEQVRNRWRQAYTAFLQARFYGFLPINDPPEWQKQQIGNRVTMALLDTWPIEGGYIDYLADYPYSGIVNDLTLELTADNLIAQHGLSDVSSASLGFHPLEFLLWGENGQRSASDYLPNANTVALLAPTTAKPTAANSDPDDSNTNQEEGEGGGDDTSSWDDRPVMVQNNTRRRDYLNLVSAQIQDNVHRLERRWEPGNGYYATLIGRSKPGQALSAGLIAGQRLLNDELINKRLVLASSEFSQTSRDDLKALVEGLESWINSGILRELPGDTSSLQRDWQEGFRDYYSSLEQAGSSAHPGDEDSFSDEENQSGQQITPIKSARHLLALLRRTASQAGVSLTVSGSATHG</sequence>
<dbReference type="Proteomes" id="UP001150830">
    <property type="component" value="Unassembled WGS sequence"/>
</dbReference>
<feature type="region of interest" description="Disordered" evidence="3">
    <location>
        <begin position="385"/>
        <end position="411"/>
    </location>
</feature>
<keyword evidence="2 4" id="KW-0732">Signal</keyword>
<dbReference type="GO" id="GO:0030313">
    <property type="term" value="C:cell envelope"/>
    <property type="evidence" value="ECO:0007669"/>
    <property type="project" value="UniProtKB-SubCell"/>
</dbReference>
<accession>A0A9X3ISF0</accession>
<name>A0A9X3ISF0_9GAMM</name>
<dbReference type="Gene3D" id="1.20.1420.20">
    <property type="entry name" value="M75 peptidase, HXXE motif"/>
    <property type="match status" value="1"/>
</dbReference>
<evidence type="ECO:0000313" key="6">
    <source>
        <dbReference type="EMBL" id="MCY0965195.1"/>
    </source>
</evidence>
<evidence type="ECO:0000259" key="5">
    <source>
        <dbReference type="Pfam" id="PF09375"/>
    </source>
</evidence>
<evidence type="ECO:0000256" key="4">
    <source>
        <dbReference type="SAM" id="SignalP"/>
    </source>
</evidence>
<proteinExistence type="predicted"/>
<dbReference type="PROSITE" id="PS51257">
    <property type="entry name" value="PROKAR_LIPOPROTEIN"/>
    <property type="match status" value="1"/>
</dbReference>
<dbReference type="InterPro" id="IPR018976">
    <property type="entry name" value="Imelysin-like"/>
</dbReference>
<dbReference type="EMBL" id="JAPNOA010000025">
    <property type="protein sequence ID" value="MCY0965195.1"/>
    <property type="molecule type" value="Genomic_DNA"/>
</dbReference>
<protein>
    <recommendedName>
        <fullName evidence="5">Imelysin-like domain-containing protein</fullName>
    </recommendedName>
</protein>
<dbReference type="AlphaFoldDB" id="A0A9X3ISF0"/>
<comment type="caution">
    <text evidence="6">The sequence shown here is derived from an EMBL/GenBank/DDBJ whole genome shotgun (WGS) entry which is preliminary data.</text>
</comment>
<dbReference type="RefSeq" id="WP_283173410.1">
    <property type="nucleotide sequence ID" value="NZ_JAPNOA010000025.1"/>
</dbReference>
<gene>
    <name evidence="6" type="ORF">OUO13_08360</name>
</gene>
<evidence type="ECO:0000256" key="2">
    <source>
        <dbReference type="ARBA" id="ARBA00022729"/>
    </source>
</evidence>
<feature type="domain" description="Imelysin-like" evidence="5">
    <location>
        <begin position="68"/>
        <end position="354"/>
    </location>
</feature>
<evidence type="ECO:0000256" key="1">
    <source>
        <dbReference type="ARBA" id="ARBA00004196"/>
    </source>
</evidence>
<feature type="chain" id="PRO_5040829111" description="Imelysin-like domain-containing protein" evidence="4">
    <location>
        <begin position="37"/>
        <end position="443"/>
    </location>
</feature>
<dbReference type="InterPro" id="IPR038352">
    <property type="entry name" value="Imelysin_sf"/>
</dbReference>
<feature type="signal peptide" evidence="4">
    <location>
        <begin position="1"/>
        <end position="36"/>
    </location>
</feature>
<evidence type="ECO:0000313" key="7">
    <source>
        <dbReference type="Proteomes" id="UP001150830"/>
    </source>
</evidence>
<comment type="subcellular location">
    <subcellularLocation>
        <location evidence="1">Cell envelope</location>
    </subcellularLocation>
</comment>
<feature type="region of interest" description="Disordered" evidence="3">
    <location>
        <begin position="225"/>
        <end position="256"/>
    </location>
</feature>
<reference evidence="6" key="1">
    <citation type="submission" date="2022-11" db="EMBL/GenBank/DDBJ databases">
        <title>Parathalassolutuus dongxingensis gen. nov., sp. nov., a novel member of family Oceanospirillaceae isolated from a coastal shrimp pond in Guangxi, China.</title>
        <authorList>
            <person name="Chen H."/>
        </authorList>
    </citation>
    <scope>NUCLEOTIDE SEQUENCE</scope>
    <source>
        <strain evidence="6">G-43</strain>
    </source>
</reference>